<proteinExistence type="predicted"/>
<gene>
    <name evidence="2" type="ORF">BJX63DRAFT_417153</name>
</gene>
<keyword evidence="3" id="KW-1185">Reference proteome</keyword>
<name>A0ABR4GR40_9EURO</name>
<evidence type="ECO:0000313" key="2">
    <source>
        <dbReference type="EMBL" id="KAL2801545.1"/>
    </source>
</evidence>
<organism evidence="2 3">
    <name type="scientific">Aspergillus granulosus</name>
    <dbReference type="NCBI Taxonomy" id="176169"/>
    <lineage>
        <taxon>Eukaryota</taxon>
        <taxon>Fungi</taxon>
        <taxon>Dikarya</taxon>
        <taxon>Ascomycota</taxon>
        <taxon>Pezizomycotina</taxon>
        <taxon>Eurotiomycetes</taxon>
        <taxon>Eurotiomycetidae</taxon>
        <taxon>Eurotiales</taxon>
        <taxon>Aspergillaceae</taxon>
        <taxon>Aspergillus</taxon>
        <taxon>Aspergillus subgen. Nidulantes</taxon>
    </lineage>
</organism>
<feature type="region of interest" description="Disordered" evidence="1">
    <location>
        <begin position="1"/>
        <end position="32"/>
    </location>
</feature>
<comment type="caution">
    <text evidence="2">The sequence shown here is derived from an EMBL/GenBank/DDBJ whole genome shotgun (WGS) entry which is preliminary data.</text>
</comment>
<sequence>MTPGKKRQSPRFSGHPAKRMKPALGGKVPDHGQAQPVSISVMCFSATPGPTLLLTVDPKTSKDASLSTTSVTRSQSQFSPTAPLSTLSVGLGGAPGYLMQLSYSWSEELGKMLKEAEDRYKAYCDKIEALEAADMQQKIAIASLGDVLASLKKEMESQQVVLEYQSGLIKRVFDLQSKAFAALKQDLEDERRALDKGQQDIARGGCFTISDQTTKALSK</sequence>
<accession>A0ABR4GR40</accession>
<protein>
    <submittedName>
        <fullName evidence="2">Uncharacterized protein</fullName>
    </submittedName>
</protein>
<dbReference type="Proteomes" id="UP001610334">
    <property type="component" value="Unassembled WGS sequence"/>
</dbReference>
<dbReference type="EMBL" id="JBFXLT010000334">
    <property type="protein sequence ID" value="KAL2801545.1"/>
    <property type="molecule type" value="Genomic_DNA"/>
</dbReference>
<reference evidence="2 3" key="1">
    <citation type="submission" date="2024-07" db="EMBL/GenBank/DDBJ databases">
        <title>Section-level genome sequencing and comparative genomics of Aspergillus sections Usti and Cavernicolus.</title>
        <authorList>
            <consortium name="Lawrence Berkeley National Laboratory"/>
            <person name="Nybo J.L."/>
            <person name="Vesth T.C."/>
            <person name="Theobald S."/>
            <person name="Frisvad J.C."/>
            <person name="Larsen T.O."/>
            <person name="Kjaerboelling I."/>
            <person name="Rothschild-Mancinelli K."/>
            <person name="Lyhne E.K."/>
            <person name="Kogle M.E."/>
            <person name="Barry K."/>
            <person name="Clum A."/>
            <person name="Na H."/>
            <person name="Ledsgaard L."/>
            <person name="Lin J."/>
            <person name="Lipzen A."/>
            <person name="Kuo A."/>
            <person name="Riley R."/>
            <person name="Mondo S."/>
            <person name="Labutti K."/>
            <person name="Haridas S."/>
            <person name="Pangalinan J."/>
            <person name="Salamov A.A."/>
            <person name="Simmons B.A."/>
            <person name="Magnuson J.K."/>
            <person name="Chen J."/>
            <person name="Drula E."/>
            <person name="Henrissat B."/>
            <person name="Wiebenga A."/>
            <person name="Lubbers R.J."/>
            <person name="Gomes A.C."/>
            <person name="Makela M.R."/>
            <person name="Stajich J."/>
            <person name="Grigoriev I.V."/>
            <person name="Mortensen U.H."/>
            <person name="De Vries R.P."/>
            <person name="Baker S.E."/>
            <person name="Andersen M.R."/>
        </authorList>
    </citation>
    <scope>NUCLEOTIDE SEQUENCE [LARGE SCALE GENOMIC DNA]</scope>
    <source>
        <strain evidence="2 3">CBS 588.65</strain>
    </source>
</reference>
<evidence type="ECO:0000256" key="1">
    <source>
        <dbReference type="SAM" id="MobiDB-lite"/>
    </source>
</evidence>
<evidence type="ECO:0000313" key="3">
    <source>
        <dbReference type="Proteomes" id="UP001610334"/>
    </source>
</evidence>